<keyword evidence="4" id="KW-0949">S-adenosyl-L-methionine</keyword>
<dbReference type="InterPro" id="IPR020612">
    <property type="entry name" value="Methylthiotransferase_CS"/>
</dbReference>
<evidence type="ECO:0000256" key="4">
    <source>
        <dbReference type="ARBA" id="ARBA00022691"/>
    </source>
</evidence>
<accession>A0A1B9F862</accession>
<keyword evidence="7" id="KW-0411">Iron-sulfur</keyword>
<dbReference type="PANTHER" id="PTHR11918:SF45">
    <property type="entry name" value="THREONYLCARBAMOYLADENOSINE TRNA METHYLTHIOTRANSFERASE"/>
    <property type="match status" value="1"/>
</dbReference>
<dbReference type="GO" id="GO:0051539">
    <property type="term" value="F:4 iron, 4 sulfur cluster binding"/>
    <property type="evidence" value="ECO:0007669"/>
    <property type="project" value="UniProtKB-KW"/>
</dbReference>
<organism evidence="10 11">
    <name type="scientific">Dissulfuribacter thermophilus</name>
    <dbReference type="NCBI Taxonomy" id="1156395"/>
    <lineage>
        <taxon>Bacteria</taxon>
        <taxon>Pseudomonadati</taxon>
        <taxon>Thermodesulfobacteriota</taxon>
        <taxon>Dissulfuribacteria</taxon>
        <taxon>Dissulfuribacterales</taxon>
        <taxon>Dissulfuribacteraceae</taxon>
        <taxon>Dissulfuribacter</taxon>
    </lineage>
</organism>
<evidence type="ECO:0000313" key="11">
    <source>
        <dbReference type="Proteomes" id="UP000093080"/>
    </source>
</evidence>
<protein>
    <submittedName>
        <fullName evidence="10">tRNA-t(6)A37 methylthiotransferase</fullName>
    </submittedName>
</protein>
<dbReference type="STRING" id="1156395.DBT_0600"/>
<dbReference type="GO" id="GO:0035598">
    <property type="term" value="F:tRNA (N(6)-L-threonylcarbamoyladenosine(37)-C(2))-methylthiotransferase activity"/>
    <property type="evidence" value="ECO:0007669"/>
    <property type="project" value="TreeGrafter"/>
</dbReference>
<dbReference type="InterPro" id="IPR058240">
    <property type="entry name" value="rSAM_sf"/>
</dbReference>
<dbReference type="RefSeq" id="WP_067616216.1">
    <property type="nucleotide sequence ID" value="NZ_MAGO01000002.1"/>
</dbReference>
<evidence type="ECO:0000259" key="8">
    <source>
        <dbReference type="PROSITE" id="PS51449"/>
    </source>
</evidence>
<dbReference type="Pfam" id="PF00919">
    <property type="entry name" value="UPF0004"/>
    <property type="match status" value="1"/>
</dbReference>
<keyword evidence="6" id="KW-0408">Iron</keyword>
<dbReference type="SFLD" id="SFLDS00029">
    <property type="entry name" value="Radical_SAM"/>
    <property type="match status" value="1"/>
</dbReference>
<dbReference type="PATRIC" id="fig|1156395.6.peg.606"/>
<evidence type="ECO:0000256" key="6">
    <source>
        <dbReference type="ARBA" id="ARBA00023004"/>
    </source>
</evidence>
<proteinExistence type="predicted"/>
<dbReference type="Pfam" id="PF04055">
    <property type="entry name" value="Radical_SAM"/>
    <property type="match status" value="1"/>
</dbReference>
<dbReference type="InterPro" id="IPR006638">
    <property type="entry name" value="Elp3/MiaA/NifB-like_rSAM"/>
</dbReference>
<dbReference type="SFLD" id="SFLDG01061">
    <property type="entry name" value="methylthiotransferase"/>
    <property type="match status" value="1"/>
</dbReference>
<dbReference type="InterPro" id="IPR013848">
    <property type="entry name" value="Methylthiotransferase_N"/>
</dbReference>
<dbReference type="OrthoDB" id="9805215at2"/>
<dbReference type="InterPro" id="IPR007197">
    <property type="entry name" value="rSAM"/>
</dbReference>
<keyword evidence="2" id="KW-0004">4Fe-4S</keyword>
<dbReference type="PROSITE" id="PS51918">
    <property type="entry name" value="RADICAL_SAM"/>
    <property type="match status" value="1"/>
</dbReference>
<dbReference type="AlphaFoldDB" id="A0A1B9F862"/>
<dbReference type="PANTHER" id="PTHR11918">
    <property type="entry name" value="RADICAL SAM PROTEINS"/>
    <property type="match status" value="1"/>
</dbReference>
<dbReference type="InterPro" id="IPR038135">
    <property type="entry name" value="Methylthiotransferase_N_sf"/>
</dbReference>
<dbReference type="InterPro" id="IPR023404">
    <property type="entry name" value="rSAM_horseshoe"/>
</dbReference>
<keyword evidence="3 10" id="KW-0808">Transferase</keyword>
<comment type="caution">
    <text evidence="10">The sequence shown here is derived from an EMBL/GenBank/DDBJ whole genome shotgun (WGS) entry which is preliminary data.</text>
</comment>
<dbReference type="InterPro" id="IPR006467">
    <property type="entry name" value="MiaB-like_bact"/>
</dbReference>
<evidence type="ECO:0000256" key="7">
    <source>
        <dbReference type="ARBA" id="ARBA00023014"/>
    </source>
</evidence>
<evidence type="ECO:0000259" key="9">
    <source>
        <dbReference type="PROSITE" id="PS51918"/>
    </source>
</evidence>
<dbReference type="Gene3D" id="3.40.50.12160">
    <property type="entry name" value="Methylthiotransferase, N-terminal domain"/>
    <property type="match status" value="1"/>
</dbReference>
<dbReference type="SMART" id="SM00729">
    <property type="entry name" value="Elp3"/>
    <property type="match status" value="1"/>
</dbReference>
<keyword evidence="5" id="KW-0479">Metal-binding</keyword>
<gene>
    <name evidence="10" type="ORF">DBT_0600</name>
</gene>
<dbReference type="InterPro" id="IPR005839">
    <property type="entry name" value="Methylthiotransferase"/>
</dbReference>
<dbReference type="PROSITE" id="PS01278">
    <property type="entry name" value="MTTASE_RADICAL"/>
    <property type="match status" value="1"/>
</dbReference>
<evidence type="ECO:0000256" key="5">
    <source>
        <dbReference type="ARBA" id="ARBA00022723"/>
    </source>
</evidence>
<evidence type="ECO:0000256" key="3">
    <source>
        <dbReference type="ARBA" id="ARBA00022679"/>
    </source>
</evidence>
<dbReference type="Gene3D" id="3.80.30.20">
    <property type="entry name" value="tm_1862 like domain"/>
    <property type="match status" value="1"/>
</dbReference>
<evidence type="ECO:0000256" key="1">
    <source>
        <dbReference type="ARBA" id="ARBA00001966"/>
    </source>
</evidence>
<dbReference type="SFLD" id="SFLDG01082">
    <property type="entry name" value="B12-binding_domain_containing"/>
    <property type="match status" value="1"/>
</dbReference>
<name>A0A1B9F862_9BACT</name>
<evidence type="ECO:0000256" key="2">
    <source>
        <dbReference type="ARBA" id="ARBA00022485"/>
    </source>
</evidence>
<feature type="domain" description="Radical SAM core" evidence="9">
    <location>
        <begin position="137"/>
        <end position="367"/>
    </location>
</feature>
<evidence type="ECO:0000313" key="10">
    <source>
        <dbReference type="EMBL" id="OCC16138.1"/>
    </source>
</evidence>
<feature type="domain" description="MTTase N-terminal" evidence="8">
    <location>
        <begin position="1"/>
        <end position="114"/>
    </location>
</feature>
<dbReference type="GO" id="GO:0046872">
    <property type="term" value="F:metal ion binding"/>
    <property type="evidence" value="ECO:0007669"/>
    <property type="project" value="UniProtKB-KW"/>
</dbReference>
<dbReference type="NCBIfam" id="TIGR01579">
    <property type="entry name" value="MiaB-like-C"/>
    <property type="match status" value="1"/>
</dbReference>
<dbReference type="PROSITE" id="PS51449">
    <property type="entry name" value="MTTASE_N"/>
    <property type="match status" value="1"/>
</dbReference>
<comment type="cofactor">
    <cofactor evidence="1">
        <name>[4Fe-4S] cluster</name>
        <dbReference type="ChEBI" id="CHEBI:49883"/>
    </cofactor>
</comment>
<keyword evidence="11" id="KW-1185">Reference proteome</keyword>
<dbReference type="SUPFAM" id="SSF102114">
    <property type="entry name" value="Radical SAM enzymes"/>
    <property type="match status" value="1"/>
</dbReference>
<reference evidence="10 11" key="1">
    <citation type="submission" date="2016-06" db="EMBL/GenBank/DDBJ databases">
        <title>Respiratory ammonification of nitrate coupled to the oxidation of elemental sulfur in deep-sea autotrophic thermophilic bacteria.</title>
        <authorList>
            <person name="Slobodkina G.B."/>
            <person name="Mardanov A.V."/>
            <person name="Ravin N.V."/>
            <person name="Frolova A.A."/>
            <person name="Viryasiv M.B."/>
            <person name="Chernyh N.A."/>
            <person name="Bonch-Osmolovskaya E.A."/>
            <person name="Slobodkin A.I."/>
        </authorList>
    </citation>
    <scope>NUCLEOTIDE SEQUENCE [LARGE SCALE GENOMIC DNA]</scope>
    <source>
        <strain evidence="10 11">S69</strain>
    </source>
</reference>
<dbReference type="EMBL" id="MAGO01000002">
    <property type="protein sequence ID" value="OCC16138.1"/>
    <property type="molecule type" value="Genomic_DNA"/>
</dbReference>
<dbReference type="CDD" id="cd01335">
    <property type="entry name" value="Radical_SAM"/>
    <property type="match status" value="1"/>
</dbReference>
<sequence length="436" mass="49481">MRIRIYTLGCKVNQFESQAMAEALQTQGHTVVGPKDDFDIFIINTCAVTSKACYQARQAIRKALKKNPDARVIATGCYTQIDPWGLIESIDTNICVIGNDQKEMLLNLKLSSMDCLEIFVGDIFKKKTISQFTLSKPQGRTRAYLRIQDGCDAFCSYCIVPYARGPSRSLSIDKIIEQAQKYVDSGVKEIVVTGIHVGFYGKDLGMNDGLVKGIDELTRRFPECRFRLSSIEPNELKDEILDLCAERENFCKHFHIPLQSGSSRVLKAMGRKYEPELFVERTHTIRERFPDASIGTDCLVGFPGEDISDFEQTAKIIEATPVTYVHAFPFSKRPGTRAYGLKETVNKKEKDRRSKIIREIGKRKKEEFYRNHLGKYLNCLVEKVDFKKGKLTGRTQNYLLIEALFDPQKSDIHPNNEITVLTKDYVNESLIGVVVA</sequence>
<dbReference type="NCBIfam" id="TIGR00089">
    <property type="entry name" value="MiaB/RimO family radical SAM methylthiotransferase"/>
    <property type="match status" value="1"/>
</dbReference>
<dbReference type="Proteomes" id="UP000093080">
    <property type="component" value="Unassembled WGS sequence"/>
</dbReference>